<dbReference type="EMBL" id="HBGK01020596">
    <property type="protein sequence ID" value="CAD9281574.1"/>
    <property type="molecule type" value="Transcribed_RNA"/>
</dbReference>
<organism evidence="2">
    <name type="scientific">Grammatophora oceanica</name>
    <dbReference type="NCBI Taxonomy" id="210454"/>
    <lineage>
        <taxon>Eukaryota</taxon>
        <taxon>Sar</taxon>
        <taxon>Stramenopiles</taxon>
        <taxon>Ochrophyta</taxon>
        <taxon>Bacillariophyta</taxon>
        <taxon>Fragilariophyceae</taxon>
        <taxon>Fragilariophycidae</taxon>
        <taxon>Rhabdonematales</taxon>
        <taxon>Grammatophoraceae</taxon>
        <taxon>Grammatophora</taxon>
    </lineage>
</organism>
<keyword evidence="1" id="KW-0472">Membrane</keyword>
<feature type="transmembrane region" description="Helical" evidence="1">
    <location>
        <begin position="37"/>
        <end position="54"/>
    </location>
</feature>
<protein>
    <submittedName>
        <fullName evidence="2">Uncharacterized protein</fullName>
    </submittedName>
</protein>
<name>A0A7S1Y5P6_9STRA</name>
<dbReference type="AlphaFoldDB" id="A0A7S1Y5P6"/>
<feature type="transmembrane region" description="Helical" evidence="1">
    <location>
        <begin position="60"/>
        <end position="80"/>
    </location>
</feature>
<evidence type="ECO:0000256" key="1">
    <source>
        <dbReference type="SAM" id="Phobius"/>
    </source>
</evidence>
<keyword evidence="1" id="KW-0812">Transmembrane</keyword>
<reference evidence="2" key="1">
    <citation type="submission" date="2021-01" db="EMBL/GenBank/DDBJ databases">
        <authorList>
            <person name="Corre E."/>
            <person name="Pelletier E."/>
            <person name="Niang G."/>
            <person name="Scheremetjew M."/>
            <person name="Finn R."/>
            <person name="Kale V."/>
            <person name="Holt S."/>
            <person name="Cochrane G."/>
            <person name="Meng A."/>
            <person name="Brown T."/>
            <person name="Cohen L."/>
        </authorList>
    </citation>
    <scope>NUCLEOTIDE SEQUENCE</scope>
    <source>
        <strain evidence="2">CCMP 410</strain>
    </source>
</reference>
<evidence type="ECO:0000313" key="2">
    <source>
        <dbReference type="EMBL" id="CAD9281574.1"/>
    </source>
</evidence>
<keyword evidence="1" id="KW-1133">Transmembrane helix</keyword>
<gene>
    <name evidence="2" type="ORF">GOCE00092_LOCUS10485</name>
</gene>
<sequence length="133" mass="14328">MGKFTVDEKGNLVPKKGCTTANNAIPGAEGIGDMISGLNPIYLVFLALLAFLFISDSFDGVGMIAVVLVAYLAYQLFASYQASNGPSNRSVNTLGTVREDHVREMERQQERQNMMLGIGAASFLAASHARRGR</sequence>
<accession>A0A7S1Y5P6</accession>
<proteinExistence type="predicted"/>